<feature type="compositionally biased region" description="Polar residues" evidence="1">
    <location>
        <begin position="530"/>
        <end position="556"/>
    </location>
</feature>
<keyword evidence="3" id="KW-1185">Reference proteome</keyword>
<feature type="compositionally biased region" description="Polar residues" evidence="1">
    <location>
        <begin position="564"/>
        <end position="578"/>
    </location>
</feature>
<reference evidence="2" key="1">
    <citation type="submission" date="2021-06" db="EMBL/GenBank/DDBJ databases">
        <authorList>
            <person name="Hodson N. C."/>
            <person name="Mongue J. A."/>
            <person name="Jaron S. K."/>
        </authorList>
    </citation>
    <scope>NUCLEOTIDE SEQUENCE</scope>
</reference>
<comment type="caution">
    <text evidence="2">The sequence shown here is derived from an EMBL/GenBank/DDBJ whole genome shotgun (WGS) entry which is preliminary data.</text>
</comment>
<evidence type="ECO:0000313" key="2">
    <source>
        <dbReference type="EMBL" id="CAG7831606.1"/>
    </source>
</evidence>
<feature type="compositionally biased region" description="Polar residues" evidence="1">
    <location>
        <begin position="500"/>
        <end position="516"/>
    </location>
</feature>
<accession>A0A8J2M0U4</accession>
<evidence type="ECO:0000313" key="3">
    <source>
        <dbReference type="Proteomes" id="UP000708208"/>
    </source>
</evidence>
<organism evidence="2 3">
    <name type="scientific">Allacma fusca</name>
    <dbReference type="NCBI Taxonomy" id="39272"/>
    <lineage>
        <taxon>Eukaryota</taxon>
        <taxon>Metazoa</taxon>
        <taxon>Ecdysozoa</taxon>
        <taxon>Arthropoda</taxon>
        <taxon>Hexapoda</taxon>
        <taxon>Collembola</taxon>
        <taxon>Symphypleona</taxon>
        <taxon>Sminthuridae</taxon>
        <taxon>Allacma</taxon>
    </lineage>
</organism>
<dbReference type="Proteomes" id="UP000708208">
    <property type="component" value="Unassembled WGS sequence"/>
</dbReference>
<protein>
    <submittedName>
        <fullName evidence="2">Uncharacterized protein</fullName>
    </submittedName>
</protein>
<dbReference type="EMBL" id="CAJVCH010561130">
    <property type="protein sequence ID" value="CAG7831606.1"/>
    <property type="molecule type" value="Genomic_DNA"/>
</dbReference>
<sequence>MDEALFDGTKLVNKFPSFTSISVVDNIYAALWAGIVQDVEALVDDFIMTEEWDYSGFLKIAESRDIVVLHRSAFSIFPNDKSVVTQCGFGSTRGRHKEQLQAYRRIVGIIFNVAKDCWLEPQPPLPCRNPLVDLKRSIAGLYTLYYMWHNQISSDMTKVPIRYSPVDQMRAKVVGESFLNLEDQIPNGILIKNCYKYLVTSLSKRNAFCYSYIVDEPKIEFQHWQQLHLKNCAMRKTLTAINSSNRFYENIPILDSMCKLLVAILNESTCLATIAPTRSVFFRHMLPLSVAKNAIMIDEKTGKITMKLPFDYIQISDEIAQAMSDNVALIEKPFLTMDALLQTDRAPLKIQGIGFKIAQTSRKKHLYSKKEYEKSKILFNKRCEEQHVPVLKVPRTRKYRGMTKPAWLFITKQFPQIFLSTATNVPENLVEDSASPITTVLPKPVVQSLQYYNEDLTSKISNNIKPSEESSSSSQAVAATRAGTRVSARLRKKPSYLSPYEQTSGKSATPVKNNNSFRPSIRSVIVQTKPCNPSMASKPQVESSNHPRPSTSTYPLNHQDVLNPESNLFGSKLQNSELEPTELLDDIPLVTLESSGDED</sequence>
<feature type="region of interest" description="Disordered" evidence="1">
    <location>
        <begin position="530"/>
        <end position="582"/>
    </location>
</feature>
<proteinExistence type="predicted"/>
<dbReference type="AlphaFoldDB" id="A0A8J2M0U4"/>
<name>A0A8J2M0U4_9HEXA</name>
<evidence type="ECO:0000256" key="1">
    <source>
        <dbReference type="SAM" id="MobiDB-lite"/>
    </source>
</evidence>
<gene>
    <name evidence="2" type="ORF">AFUS01_LOCUS41342</name>
</gene>
<feature type="region of interest" description="Disordered" evidence="1">
    <location>
        <begin position="462"/>
        <end position="516"/>
    </location>
</feature>